<dbReference type="GO" id="GO:0000981">
    <property type="term" value="F:DNA-binding transcription factor activity, RNA polymerase II-specific"/>
    <property type="evidence" value="ECO:0007669"/>
    <property type="project" value="InterPro"/>
</dbReference>
<dbReference type="InterPro" id="IPR009057">
    <property type="entry name" value="Homeodomain-like_sf"/>
</dbReference>
<evidence type="ECO:0000256" key="7">
    <source>
        <dbReference type="RuleBase" id="RU000682"/>
    </source>
</evidence>
<dbReference type="PANTHER" id="PTHR24341">
    <property type="entry name" value="HOMEOBOX PROTEIN ENGRAILED"/>
    <property type="match status" value="1"/>
</dbReference>
<dbReference type="SUPFAM" id="SSF46689">
    <property type="entry name" value="Homeodomain-like"/>
    <property type="match status" value="1"/>
</dbReference>
<feature type="region of interest" description="Disordered" evidence="8">
    <location>
        <begin position="214"/>
        <end position="239"/>
    </location>
</feature>
<dbReference type="InParanoid" id="A0A0H2SFN0"/>
<evidence type="ECO:0000256" key="8">
    <source>
        <dbReference type="SAM" id="MobiDB-lite"/>
    </source>
</evidence>
<keyword evidence="4 6" id="KW-0371">Homeobox</keyword>
<dbReference type="GO" id="GO:0003677">
    <property type="term" value="F:DNA binding"/>
    <property type="evidence" value="ECO:0007669"/>
    <property type="project" value="UniProtKB-UniRule"/>
</dbReference>
<dbReference type="InterPro" id="IPR050720">
    <property type="entry name" value="Engrailed_Homeobox_TFs"/>
</dbReference>
<evidence type="ECO:0000313" key="11">
    <source>
        <dbReference type="Proteomes" id="UP000053477"/>
    </source>
</evidence>
<feature type="region of interest" description="Disordered" evidence="8">
    <location>
        <begin position="149"/>
        <end position="168"/>
    </location>
</feature>
<dbReference type="STRING" id="27342.A0A0H2SFN0"/>
<evidence type="ECO:0000256" key="1">
    <source>
        <dbReference type="ARBA" id="ARBA00004123"/>
    </source>
</evidence>
<dbReference type="SMART" id="SM00389">
    <property type="entry name" value="HOX"/>
    <property type="match status" value="1"/>
</dbReference>
<sequence length="326" mass="36819">MIERISDLLLQVQTLGDSIVHHCDDALATLGEDFTKTHPSPQTTIAIPILHLETPPLKQVYDRLRGTGVSDAAASELASVHILRSKELAQRYSAMYTKTCSELRSLWRSSSQKQLSVLYTRIGRLQETYLLQVRAWEEEMLEMLRAKAHSSSASPSHNSSLGHGRRPFNRNYTPTLEAFFERNQYPSLADRKYLAQKSGMELRQINIWFQNRRRRTKQTVQRTDDDNTDQSSEGGRAHSTAMTRRLMSTMRSQNVGPELLLLPLSPTRETFSTRSLQNTPSHPSTGLDPTMILSPVGLDHSSFQSFPGPARGLQSFAKYPKQPPPT</sequence>
<keyword evidence="5 6" id="KW-0539">Nucleus</keyword>
<dbReference type="Gene3D" id="1.10.10.60">
    <property type="entry name" value="Homeodomain-like"/>
    <property type="match status" value="1"/>
</dbReference>
<evidence type="ECO:0000256" key="4">
    <source>
        <dbReference type="ARBA" id="ARBA00023155"/>
    </source>
</evidence>
<dbReference type="OrthoDB" id="6159439at2759"/>
<accession>A0A0H2SFN0</accession>
<feature type="compositionally biased region" description="Low complexity" evidence="8">
    <location>
        <begin position="149"/>
        <end position="160"/>
    </location>
</feature>
<keyword evidence="11" id="KW-1185">Reference proteome</keyword>
<evidence type="ECO:0000256" key="5">
    <source>
        <dbReference type="ARBA" id="ARBA00023242"/>
    </source>
</evidence>
<dbReference type="AlphaFoldDB" id="A0A0H2SFN0"/>
<dbReference type="Pfam" id="PF00046">
    <property type="entry name" value="Homeodomain"/>
    <property type="match status" value="1"/>
</dbReference>
<evidence type="ECO:0000259" key="9">
    <source>
        <dbReference type="PROSITE" id="PS50071"/>
    </source>
</evidence>
<dbReference type="GO" id="GO:0005634">
    <property type="term" value="C:nucleus"/>
    <property type="evidence" value="ECO:0007669"/>
    <property type="project" value="UniProtKB-SubCell"/>
</dbReference>
<dbReference type="InterPro" id="IPR001356">
    <property type="entry name" value="HD"/>
</dbReference>
<feature type="region of interest" description="Disordered" evidence="8">
    <location>
        <begin position="305"/>
        <end position="326"/>
    </location>
</feature>
<dbReference type="PANTHER" id="PTHR24341:SF6">
    <property type="entry name" value="HOMEOBOX PROTEIN INVECTED"/>
    <property type="match status" value="1"/>
</dbReference>
<protein>
    <recommendedName>
        <fullName evidence="9">Homeobox domain-containing protein</fullName>
    </recommendedName>
</protein>
<dbReference type="Proteomes" id="UP000053477">
    <property type="component" value="Unassembled WGS sequence"/>
</dbReference>
<evidence type="ECO:0000256" key="6">
    <source>
        <dbReference type="PROSITE-ProRule" id="PRU00108"/>
    </source>
</evidence>
<dbReference type="EMBL" id="KQ085882">
    <property type="protein sequence ID" value="KLO20648.1"/>
    <property type="molecule type" value="Genomic_DNA"/>
</dbReference>
<reference evidence="10 11" key="1">
    <citation type="submission" date="2015-04" db="EMBL/GenBank/DDBJ databases">
        <title>Complete genome sequence of Schizopora paradoxa KUC8140, a cosmopolitan wood degrader in East Asia.</title>
        <authorList>
            <consortium name="DOE Joint Genome Institute"/>
            <person name="Min B."/>
            <person name="Park H."/>
            <person name="Jang Y."/>
            <person name="Kim J.-J."/>
            <person name="Kim K.H."/>
            <person name="Pangilinan J."/>
            <person name="Lipzen A."/>
            <person name="Riley R."/>
            <person name="Grigoriev I.V."/>
            <person name="Spatafora J.W."/>
            <person name="Choi I.-G."/>
        </authorList>
    </citation>
    <scope>NUCLEOTIDE SEQUENCE [LARGE SCALE GENOMIC DNA]</scope>
    <source>
        <strain evidence="10 11">KUC8140</strain>
    </source>
</reference>
<feature type="DNA-binding region" description="Homeobox" evidence="6">
    <location>
        <begin position="161"/>
        <end position="220"/>
    </location>
</feature>
<dbReference type="InterPro" id="IPR017970">
    <property type="entry name" value="Homeobox_CS"/>
</dbReference>
<gene>
    <name evidence="10" type="ORF">SCHPADRAFT_15582</name>
</gene>
<dbReference type="PROSITE" id="PS50071">
    <property type="entry name" value="HOMEOBOX_2"/>
    <property type="match status" value="1"/>
</dbReference>
<evidence type="ECO:0000256" key="2">
    <source>
        <dbReference type="ARBA" id="ARBA00010896"/>
    </source>
</evidence>
<organism evidence="10 11">
    <name type="scientific">Schizopora paradoxa</name>
    <dbReference type="NCBI Taxonomy" id="27342"/>
    <lineage>
        <taxon>Eukaryota</taxon>
        <taxon>Fungi</taxon>
        <taxon>Dikarya</taxon>
        <taxon>Basidiomycota</taxon>
        <taxon>Agaricomycotina</taxon>
        <taxon>Agaricomycetes</taxon>
        <taxon>Hymenochaetales</taxon>
        <taxon>Schizoporaceae</taxon>
        <taxon>Schizopora</taxon>
    </lineage>
</organism>
<comment type="subcellular location">
    <subcellularLocation>
        <location evidence="1 6 7">Nucleus</location>
    </subcellularLocation>
</comment>
<proteinExistence type="inferred from homology"/>
<keyword evidence="3 6" id="KW-0238">DNA-binding</keyword>
<dbReference type="CDD" id="cd00086">
    <property type="entry name" value="homeodomain"/>
    <property type="match status" value="1"/>
</dbReference>
<evidence type="ECO:0000256" key="3">
    <source>
        <dbReference type="ARBA" id="ARBA00023125"/>
    </source>
</evidence>
<feature type="domain" description="Homeobox" evidence="9">
    <location>
        <begin position="159"/>
        <end position="219"/>
    </location>
</feature>
<name>A0A0H2SFN0_9AGAM</name>
<dbReference type="PROSITE" id="PS00027">
    <property type="entry name" value="HOMEOBOX_1"/>
    <property type="match status" value="1"/>
</dbReference>
<comment type="similarity">
    <text evidence="2">Belongs to the engrailed homeobox family.</text>
</comment>
<evidence type="ECO:0000313" key="10">
    <source>
        <dbReference type="EMBL" id="KLO20648.1"/>
    </source>
</evidence>